<comment type="function">
    <text evidence="2 8">Synthesizes alpha-1,4-glucan chains using ADP-glucose.</text>
</comment>
<sequence length="495" mass="53642">MAHNGLNVLFVTPEIYPLNKTGGLGDVSAALPAALRELKLDARVLIPGYPQVLAGLKNKQKIAEFPDQAPFPPSVLLSAKLPSDGCGGENGPARLPLFIIDCPVLFCREGGPYTDTSGRSWTDNALRFGLLSKIGALLASDASPLFWRPQVVHCNDWQSGLVPAYLHFHSGEKAASLMTIHNLAFQGTFPPDTVAELGLPTESFDMNGLEYYGSMSFLKGGLYYANHVSTVSPTYAREIQTEPLGFGMEGLLAARHEHISGIVNGIASEWNPSTDPHIARNYAITNLAAKADNKIALQQLLGLRIEADTPLFGAVGRFTHQKGYDLLLKIAPQIADLPAQLAILGSGDAILEQELARIAKNRSGTIAVRIGFDEKLAHLIEAGADSFLMPSRFEPCGLNQMYSQRYGTPPLVHATGGLCDTVVDCAPATLTDRSASGFLFNDMTSGNLLGAIRRTVDTYHDKTVWRQLMRNGMAKDFSWRASAEAYRKIYLSLLS</sequence>
<reference evidence="12" key="1">
    <citation type="submission" date="2016-10" db="EMBL/GenBank/DDBJ databases">
        <authorList>
            <person name="Varghese N."/>
        </authorList>
    </citation>
    <scope>NUCLEOTIDE SEQUENCE [LARGE SCALE GENOMIC DNA]</scope>
    <source>
        <strain evidence="12">Nsp8</strain>
    </source>
</reference>
<dbReference type="Pfam" id="PF00534">
    <property type="entry name" value="Glycos_transf_1"/>
    <property type="match status" value="1"/>
</dbReference>
<keyword evidence="6 8" id="KW-0808">Transferase</keyword>
<evidence type="ECO:0000256" key="2">
    <source>
        <dbReference type="ARBA" id="ARBA00002764"/>
    </source>
</evidence>
<dbReference type="UniPathway" id="UPA00164"/>
<evidence type="ECO:0000256" key="3">
    <source>
        <dbReference type="ARBA" id="ARBA00004964"/>
    </source>
</evidence>
<evidence type="ECO:0000259" key="9">
    <source>
        <dbReference type="Pfam" id="PF00534"/>
    </source>
</evidence>
<feature type="domain" description="Starch synthase catalytic" evidence="10">
    <location>
        <begin position="7"/>
        <end position="253"/>
    </location>
</feature>
<evidence type="ECO:0000256" key="1">
    <source>
        <dbReference type="ARBA" id="ARBA00001478"/>
    </source>
</evidence>
<accession>A0A1I5A166</accession>
<dbReference type="NCBIfam" id="TIGR02095">
    <property type="entry name" value="glgA"/>
    <property type="match status" value="1"/>
</dbReference>
<feature type="domain" description="Glycosyl transferase family 1" evidence="9">
    <location>
        <begin position="305"/>
        <end position="427"/>
    </location>
</feature>
<evidence type="ECO:0000256" key="4">
    <source>
        <dbReference type="ARBA" id="ARBA00010281"/>
    </source>
</evidence>
<dbReference type="GO" id="GO:0004373">
    <property type="term" value="F:alpha-1,4-glucan glucosyltransferase (UDP-glucose donor) activity"/>
    <property type="evidence" value="ECO:0007669"/>
    <property type="project" value="InterPro"/>
</dbReference>
<dbReference type="GO" id="GO:0009011">
    <property type="term" value="F:alpha-1,4-glucan glucosyltransferase (ADP-glucose donor) activity"/>
    <property type="evidence" value="ECO:0007669"/>
    <property type="project" value="UniProtKB-UniRule"/>
</dbReference>
<evidence type="ECO:0000313" key="12">
    <source>
        <dbReference type="Proteomes" id="UP000183107"/>
    </source>
</evidence>
<dbReference type="PANTHER" id="PTHR45825">
    <property type="entry name" value="GRANULE-BOUND STARCH SYNTHASE 1, CHLOROPLASTIC/AMYLOPLASTIC"/>
    <property type="match status" value="1"/>
</dbReference>
<evidence type="ECO:0000256" key="8">
    <source>
        <dbReference type="HAMAP-Rule" id="MF_00484"/>
    </source>
</evidence>
<comment type="pathway">
    <text evidence="3 8">Glycan biosynthesis; glycogen biosynthesis.</text>
</comment>
<dbReference type="SUPFAM" id="SSF53756">
    <property type="entry name" value="UDP-Glycosyltransferase/glycogen phosphorylase"/>
    <property type="match status" value="1"/>
</dbReference>
<comment type="catalytic activity">
    <reaction evidence="1 8">
        <text>[(1-&gt;4)-alpha-D-glucosyl](n) + ADP-alpha-D-glucose = [(1-&gt;4)-alpha-D-glucosyl](n+1) + ADP + H(+)</text>
        <dbReference type="Rhea" id="RHEA:18189"/>
        <dbReference type="Rhea" id="RHEA-COMP:9584"/>
        <dbReference type="Rhea" id="RHEA-COMP:9587"/>
        <dbReference type="ChEBI" id="CHEBI:15378"/>
        <dbReference type="ChEBI" id="CHEBI:15444"/>
        <dbReference type="ChEBI" id="CHEBI:57498"/>
        <dbReference type="ChEBI" id="CHEBI:456216"/>
        <dbReference type="EC" id="2.4.1.21"/>
    </reaction>
</comment>
<dbReference type="HAMAP" id="MF_00484">
    <property type="entry name" value="Glycogen_synth"/>
    <property type="match status" value="1"/>
</dbReference>
<dbReference type="EMBL" id="FOVJ01000002">
    <property type="protein sequence ID" value="SFN56148.1"/>
    <property type="molecule type" value="Genomic_DNA"/>
</dbReference>
<dbReference type="GO" id="GO:0005978">
    <property type="term" value="P:glycogen biosynthetic process"/>
    <property type="evidence" value="ECO:0007669"/>
    <property type="project" value="UniProtKB-UniRule"/>
</dbReference>
<comment type="similarity">
    <text evidence="4 8">Belongs to the glycosyltransferase 1 family. Bacterial/plant glycogen synthase subfamily.</text>
</comment>
<organism evidence="11 12">
    <name type="scientific">Nitrosospira briensis</name>
    <dbReference type="NCBI Taxonomy" id="35799"/>
    <lineage>
        <taxon>Bacteria</taxon>
        <taxon>Pseudomonadati</taxon>
        <taxon>Pseudomonadota</taxon>
        <taxon>Betaproteobacteria</taxon>
        <taxon>Nitrosomonadales</taxon>
        <taxon>Nitrosomonadaceae</taxon>
        <taxon>Nitrosospira</taxon>
    </lineage>
</organism>
<dbReference type="CDD" id="cd03791">
    <property type="entry name" value="GT5_Glycogen_synthase_DULL1-like"/>
    <property type="match status" value="1"/>
</dbReference>
<dbReference type="InterPro" id="IPR013534">
    <property type="entry name" value="Starch_synth_cat_dom"/>
</dbReference>
<name>A0A1I5A166_9PROT</name>
<evidence type="ECO:0000256" key="7">
    <source>
        <dbReference type="ARBA" id="ARBA00023056"/>
    </source>
</evidence>
<proteinExistence type="inferred from homology"/>
<keyword evidence="12" id="KW-1185">Reference proteome</keyword>
<evidence type="ECO:0000256" key="5">
    <source>
        <dbReference type="ARBA" id="ARBA00022676"/>
    </source>
</evidence>
<dbReference type="RefSeq" id="WP_074795671.1">
    <property type="nucleotide sequence ID" value="NZ_FOVJ01000002.1"/>
</dbReference>
<protein>
    <recommendedName>
        <fullName evidence="8">Glycogen synthase</fullName>
        <ecNumber evidence="8">2.4.1.21</ecNumber>
    </recommendedName>
    <alternativeName>
        <fullName evidence="8">Starch [bacterial glycogen] synthase</fullName>
    </alternativeName>
</protein>
<evidence type="ECO:0000256" key="6">
    <source>
        <dbReference type="ARBA" id="ARBA00022679"/>
    </source>
</evidence>
<keyword evidence="7 8" id="KW-0320">Glycogen biosynthesis</keyword>
<dbReference type="EC" id="2.4.1.21" evidence="8"/>
<dbReference type="InterPro" id="IPR001296">
    <property type="entry name" value="Glyco_trans_1"/>
</dbReference>
<gene>
    <name evidence="8" type="primary">glgA</name>
    <name evidence="11" type="ORF">SAMN05216386_1158</name>
</gene>
<keyword evidence="5 8" id="KW-0328">Glycosyltransferase</keyword>
<dbReference type="Gene3D" id="3.40.50.2000">
    <property type="entry name" value="Glycogen Phosphorylase B"/>
    <property type="match status" value="2"/>
</dbReference>
<dbReference type="InterPro" id="IPR011835">
    <property type="entry name" value="GS/SS"/>
</dbReference>
<evidence type="ECO:0000313" key="11">
    <source>
        <dbReference type="EMBL" id="SFN56148.1"/>
    </source>
</evidence>
<dbReference type="AlphaFoldDB" id="A0A1I5A166"/>
<dbReference type="PANTHER" id="PTHR45825:SF11">
    <property type="entry name" value="ALPHA AMYLASE DOMAIN-CONTAINING PROTEIN"/>
    <property type="match status" value="1"/>
</dbReference>
<feature type="binding site" evidence="8">
    <location>
        <position position="20"/>
    </location>
    <ligand>
        <name>ADP-alpha-D-glucose</name>
        <dbReference type="ChEBI" id="CHEBI:57498"/>
    </ligand>
</feature>
<dbReference type="STRING" id="1266925.GCA_000619905_00952"/>
<dbReference type="OrthoDB" id="9808590at2"/>
<dbReference type="NCBIfam" id="NF001899">
    <property type="entry name" value="PRK00654.1-2"/>
    <property type="match status" value="1"/>
</dbReference>
<dbReference type="Pfam" id="PF08323">
    <property type="entry name" value="Glyco_transf_5"/>
    <property type="match status" value="1"/>
</dbReference>
<dbReference type="Proteomes" id="UP000183107">
    <property type="component" value="Unassembled WGS sequence"/>
</dbReference>
<evidence type="ECO:0000259" key="10">
    <source>
        <dbReference type="Pfam" id="PF08323"/>
    </source>
</evidence>